<proteinExistence type="predicted"/>
<evidence type="ECO:0000313" key="1">
    <source>
        <dbReference type="EMBL" id="OBI76965.1"/>
    </source>
</evidence>
<dbReference type="Proteomes" id="UP000093795">
    <property type="component" value="Unassembled WGS sequence"/>
</dbReference>
<sequence length="67" mass="7026">MIAVAHHQAAAVLSELVGELLDVGVADLGLQRRGLHLAGTIADDLIQQRPMASRLVVGLLGIVNYGE</sequence>
<comment type="caution">
    <text evidence="1">The sequence shown here is derived from an EMBL/GenBank/DDBJ whole genome shotgun (WGS) entry which is preliminary data.</text>
</comment>
<protein>
    <submittedName>
        <fullName evidence="1">Uncharacterized protein</fullName>
    </submittedName>
</protein>
<accession>A0A1A3BPQ8</accession>
<dbReference type="AlphaFoldDB" id="A0A1A3BPQ8"/>
<reference evidence="1 2" key="1">
    <citation type="submission" date="2016-06" db="EMBL/GenBank/DDBJ databases">
        <authorList>
            <person name="Kjaerup R.B."/>
            <person name="Dalgaard T.S."/>
            <person name="Juul-Madsen H.R."/>
        </authorList>
    </citation>
    <scope>NUCLEOTIDE SEQUENCE [LARGE SCALE GENOMIC DNA]</scope>
    <source>
        <strain evidence="1 2">1081914.2</strain>
    </source>
</reference>
<organism evidence="1 2">
    <name type="scientific">Mycobacterium asiaticum</name>
    <dbReference type="NCBI Taxonomy" id="1790"/>
    <lineage>
        <taxon>Bacteria</taxon>
        <taxon>Bacillati</taxon>
        <taxon>Actinomycetota</taxon>
        <taxon>Actinomycetes</taxon>
        <taxon>Mycobacteriales</taxon>
        <taxon>Mycobacteriaceae</taxon>
        <taxon>Mycobacterium</taxon>
    </lineage>
</organism>
<evidence type="ECO:0000313" key="2">
    <source>
        <dbReference type="Proteomes" id="UP000093795"/>
    </source>
</evidence>
<gene>
    <name evidence="1" type="ORF">A9X01_03005</name>
</gene>
<dbReference type="EMBL" id="LZKQ01000270">
    <property type="protein sequence ID" value="OBI76965.1"/>
    <property type="molecule type" value="Genomic_DNA"/>
</dbReference>
<name>A0A1A3BPQ8_MYCAS</name>